<accession>A0A3N4LG69</accession>
<organism evidence="2 3">
    <name type="scientific">Terfezia boudieri ATCC MYA-4762</name>
    <dbReference type="NCBI Taxonomy" id="1051890"/>
    <lineage>
        <taxon>Eukaryota</taxon>
        <taxon>Fungi</taxon>
        <taxon>Dikarya</taxon>
        <taxon>Ascomycota</taxon>
        <taxon>Pezizomycotina</taxon>
        <taxon>Pezizomycetes</taxon>
        <taxon>Pezizales</taxon>
        <taxon>Pezizaceae</taxon>
        <taxon>Terfezia</taxon>
    </lineage>
</organism>
<dbReference type="AlphaFoldDB" id="A0A3N4LG69"/>
<reference evidence="2 3" key="1">
    <citation type="journal article" date="2018" name="Nat. Ecol. Evol.">
        <title>Pezizomycetes genomes reveal the molecular basis of ectomycorrhizal truffle lifestyle.</title>
        <authorList>
            <person name="Murat C."/>
            <person name="Payen T."/>
            <person name="Noel B."/>
            <person name="Kuo A."/>
            <person name="Morin E."/>
            <person name="Chen J."/>
            <person name="Kohler A."/>
            <person name="Krizsan K."/>
            <person name="Balestrini R."/>
            <person name="Da Silva C."/>
            <person name="Montanini B."/>
            <person name="Hainaut M."/>
            <person name="Levati E."/>
            <person name="Barry K.W."/>
            <person name="Belfiori B."/>
            <person name="Cichocki N."/>
            <person name="Clum A."/>
            <person name="Dockter R.B."/>
            <person name="Fauchery L."/>
            <person name="Guy J."/>
            <person name="Iotti M."/>
            <person name="Le Tacon F."/>
            <person name="Lindquist E.A."/>
            <person name="Lipzen A."/>
            <person name="Malagnac F."/>
            <person name="Mello A."/>
            <person name="Molinier V."/>
            <person name="Miyauchi S."/>
            <person name="Poulain J."/>
            <person name="Riccioni C."/>
            <person name="Rubini A."/>
            <person name="Sitrit Y."/>
            <person name="Splivallo R."/>
            <person name="Traeger S."/>
            <person name="Wang M."/>
            <person name="Zifcakova L."/>
            <person name="Wipf D."/>
            <person name="Zambonelli A."/>
            <person name="Paolocci F."/>
            <person name="Nowrousian M."/>
            <person name="Ottonello S."/>
            <person name="Baldrian P."/>
            <person name="Spatafora J.W."/>
            <person name="Henrissat B."/>
            <person name="Nagy L.G."/>
            <person name="Aury J.M."/>
            <person name="Wincker P."/>
            <person name="Grigoriev I.V."/>
            <person name="Bonfante P."/>
            <person name="Martin F.M."/>
        </authorList>
    </citation>
    <scope>NUCLEOTIDE SEQUENCE [LARGE SCALE GENOMIC DNA]</scope>
    <source>
        <strain evidence="2 3">ATCC MYA-4762</strain>
    </source>
</reference>
<dbReference type="InParanoid" id="A0A3N4LG69"/>
<dbReference type="EMBL" id="ML121556">
    <property type="protein sequence ID" value="RPB21880.1"/>
    <property type="molecule type" value="Genomic_DNA"/>
</dbReference>
<sequence length="677" mass="74673">MSGELTGSSAEGADPSSSPTAAPPPDAAPSTSRDQSTDSINLSTISSATQQRQACPSQVKSRKILSDGDLDSIIKMISKLEPSPADGGQQKDAVDNTKTAPPPVELDSTCTRHQKGKTARGAGIADGENPNESPMIANPDLKSQRDTHLTTTSTPQRPSRPKDAAQPDFSKSIDFAQIQKADLIITIGGITALVVSSVVCHFSPLLRYMCTSEAAKPVVPVPGLEWEKYEYSPPRGCTTEPGIPNLPILRISSQECWSKDKGETVTITLHAMHGNSAELPLELLDLSLMGRIADFAWTYSCQRVMTPWFRIWLDRPAPIYQRLDQDIFSDHENSDLHLRTLGVLVTVAMVMRDTTALKSLWKMLLLLMPGDGGFVSQLRGCPTRILGQLEGPLLAKRLTVLSEVTSVLQHIYDLYVGKSKPHPAPGYLRILVSVTQPLGSCRHLQLAWFLCALEERLPSTGFLLADAKQTSLAEILASLYQVAGELESHHSQIANQGSNRELGKGHIFCEPLGRNLSRAIHLVQSGIDFPDCLLQNFVTPGDSRPLTPLVISSPLLKDVITRYSTLYREHIHQLHAGAKPSNNDWIFRWCAEWLIEMQGMAGEFDWHLCVPVIPPWQIRTLRSASPVPLQLPTVLDHQDFPLVFQTTVRITEESFEEKRVRDYGYRFSCFSRGGRGE</sequence>
<protein>
    <submittedName>
        <fullName evidence="2">Uncharacterized protein</fullName>
    </submittedName>
</protein>
<feature type="compositionally biased region" description="Polar residues" evidence="1">
    <location>
        <begin position="33"/>
        <end position="59"/>
    </location>
</feature>
<dbReference type="OrthoDB" id="5372109at2759"/>
<name>A0A3N4LG69_9PEZI</name>
<evidence type="ECO:0000256" key="1">
    <source>
        <dbReference type="SAM" id="MobiDB-lite"/>
    </source>
</evidence>
<evidence type="ECO:0000313" key="3">
    <source>
        <dbReference type="Proteomes" id="UP000267821"/>
    </source>
</evidence>
<proteinExistence type="predicted"/>
<keyword evidence="3" id="KW-1185">Reference proteome</keyword>
<gene>
    <name evidence="2" type="ORF">L211DRAFT_840231</name>
</gene>
<dbReference type="Proteomes" id="UP000267821">
    <property type="component" value="Unassembled WGS sequence"/>
</dbReference>
<evidence type="ECO:0000313" key="2">
    <source>
        <dbReference type="EMBL" id="RPB21880.1"/>
    </source>
</evidence>
<feature type="region of interest" description="Disordered" evidence="1">
    <location>
        <begin position="1"/>
        <end position="168"/>
    </location>
</feature>